<dbReference type="InterPro" id="IPR029021">
    <property type="entry name" value="Prot-tyrosine_phosphatase-like"/>
</dbReference>
<feature type="domain" description="Tyrosine specific protein phosphatases" evidence="5">
    <location>
        <begin position="1"/>
        <end position="58"/>
    </location>
</feature>
<gene>
    <name evidence="6" type="primary">Ptp10D_0</name>
    <name evidence="6" type="ORF">g.72285</name>
</gene>
<dbReference type="AlphaFoldDB" id="A0A2S2NCG8"/>
<accession>A0A2S2NCG8</accession>
<keyword evidence="2" id="KW-0472">Membrane</keyword>
<dbReference type="EMBL" id="GGMR01001857">
    <property type="protein sequence ID" value="MBY14476.1"/>
    <property type="molecule type" value="Transcribed_RNA"/>
</dbReference>
<dbReference type="InterPro" id="IPR000387">
    <property type="entry name" value="Tyr_Pase_dom"/>
</dbReference>
<dbReference type="GO" id="GO:0016020">
    <property type="term" value="C:membrane"/>
    <property type="evidence" value="ECO:0007669"/>
    <property type="project" value="UniProtKB-SubCell"/>
</dbReference>
<dbReference type="PRINTS" id="PR00700">
    <property type="entry name" value="PRTYPHPHTASE"/>
</dbReference>
<dbReference type="SUPFAM" id="SSF52799">
    <property type="entry name" value="(Phosphotyrosine protein) phosphatases II"/>
    <property type="match status" value="1"/>
</dbReference>
<feature type="domain" description="Tyrosine-protein phosphatase" evidence="4">
    <location>
        <begin position="1"/>
        <end position="67"/>
    </location>
</feature>
<dbReference type="InterPro" id="IPR050713">
    <property type="entry name" value="RTP_Phos/Ushers"/>
</dbReference>
<keyword evidence="1" id="KW-0812">Transmembrane</keyword>
<dbReference type="Gene3D" id="3.90.190.10">
    <property type="entry name" value="Protein tyrosine phosphatase superfamily"/>
    <property type="match status" value="1"/>
</dbReference>
<dbReference type="PROSITE" id="PS50056">
    <property type="entry name" value="TYR_PHOSPHATASE_2"/>
    <property type="match status" value="1"/>
</dbReference>
<dbReference type="SMART" id="SM00404">
    <property type="entry name" value="PTPc_motif"/>
    <property type="match status" value="1"/>
</dbReference>
<dbReference type="InterPro" id="IPR003595">
    <property type="entry name" value="Tyr_Pase_cat"/>
</dbReference>
<reference evidence="6" key="1">
    <citation type="submission" date="2018-04" db="EMBL/GenBank/DDBJ databases">
        <title>Transcriptome of Schizaphis graminum biotype I.</title>
        <authorList>
            <person name="Scully E.D."/>
            <person name="Geib S.M."/>
            <person name="Palmer N.A."/>
            <person name="Koch K."/>
            <person name="Bradshaw J."/>
            <person name="Heng-Moss T."/>
            <person name="Sarath G."/>
        </authorList>
    </citation>
    <scope>NUCLEOTIDE SEQUENCE</scope>
</reference>
<organism evidence="6">
    <name type="scientific">Schizaphis graminum</name>
    <name type="common">Green bug aphid</name>
    <dbReference type="NCBI Taxonomy" id="13262"/>
    <lineage>
        <taxon>Eukaryota</taxon>
        <taxon>Metazoa</taxon>
        <taxon>Ecdysozoa</taxon>
        <taxon>Arthropoda</taxon>
        <taxon>Hexapoda</taxon>
        <taxon>Insecta</taxon>
        <taxon>Pterygota</taxon>
        <taxon>Neoptera</taxon>
        <taxon>Paraneoptera</taxon>
        <taxon>Hemiptera</taxon>
        <taxon>Sternorrhyncha</taxon>
        <taxon>Aphidomorpha</taxon>
        <taxon>Aphidoidea</taxon>
        <taxon>Aphididae</taxon>
        <taxon>Aphidini</taxon>
        <taxon>Schizaphis</taxon>
    </lineage>
</organism>
<evidence type="ECO:0000259" key="5">
    <source>
        <dbReference type="PROSITE" id="PS50056"/>
    </source>
</evidence>
<keyword evidence="3" id="KW-0325">Glycoprotein</keyword>
<dbReference type="InterPro" id="IPR000242">
    <property type="entry name" value="PTP_cat"/>
</dbReference>
<evidence type="ECO:0000256" key="3">
    <source>
        <dbReference type="ARBA" id="ARBA00023180"/>
    </source>
</evidence>
<dbReference type="PANTHER" id="PTHR46957:SF3">
    <property type="entry name" value="CYTOKINE RECEPTOR"/>
    <property type="match status" value="1"/>
</dbReference>
<evidence type="ECO:0000313" key="6">
    <source>
        <dbReference type="EMBL" id="MBY14476.1"/>
    </source>
</evidence>
<sequence>MLYFSAGVGRSGTFIALDRVLQSLNDPTQVNNYIDVYGIVYAMRKERVWMVQTEQQYICIHQCIVCILSQNSGNSDQQELLDQEQQDLELMNSATAATMLAHHNRAFEDDEGIAESGM</sequence>
<evidence type="ECO:0000256" key="1">
    <source>
        <dbReference type="ARBA" id="ARBA00022692"/>
    </source>
</evidence>
<name>A0A2S2NCG8_SCHGA</name>
<proteinExistence type="predicted"/>
<protein>
    <submittedName>
        <fullName evidence="6">Tyrosine-protein phosphatase 10D</fullName>
    </submittedName>
</protein>
<dbReference type="PANTHER" id="PTHR46957">
    <property type="entry name" value="CYTOKINE RECEPTOR"/>
    <property type="match status" value="1"/>
</dbReference>
<evidence type="ECO:0000259" key="4">
    <source>
        <dbReference type="PROSITE" id="PS50055"/>
    </source>
</evidence>
<keyword evidence="2" id="KW-1133">Transmembrane helix</keyword>
<dbReference type="Pfam" id="PF00102">
    <property type="entry name" value="Y_phosphatase"/>
    <property type="match status" value="1"/>
</dbReference>
<dbReference type="GO" id="GO:0048666">
    <property type="term" value="P:neuron development"/>
    <property type="evidence" value="ECO:0007669"/>
    <property type="project" value="UniProtKB-ARBA"/>
</dbReference>
<dbReference type="GO" id="GO:0004725">
    <property type="term" value="F:protein tyrosine phosphatase activity"/>
    <property type="evidence" value="ECO:0007669"/>
    <property type="project" value="InterPro"/>
</dbReference>
<dbReference type="PROSITE" id="PS50055">
    <property type="entry name" value="TYR_PHOSPHATASE_PTP"/>
    <property type="match status" value="1"/>
</dbReference>
<evidence type="ECO:0000256" key="2">
    <source>
        <dbReference type="ARBA" id="ARBA00022989"/>
    </source>
</evidence>